<keyword evidence="7" id="KW-0472">Membrane</keyword>
<dbReference type="HAMAP" id="MF_00033">
    <property type="entry name" value="MurG"/>
    <property type="match status" value="1"/>
</dbReference>
<dbReference type="NCBIfam" id="TIGR01133">
    <property type="entry name" value="murG"/>
    <property type="match status" value="1"/>
</dbReference>
<dbReference type="EC" id="2.4.1.227" evidence="12"/>
<dbReference type="Gene3D" id="3.40.50.2000">
    <property type="entry name" value="Glycogen Phosphorylase B"/>
    <property type="match status" value="2"/>
</dbReference>
<dbReference type="Pfam" id="PF03033">
    <property type="entry name" value="Glyco_transf_28"/>
    <property type="match status" value="1"/>
</dbReference>
<dbReference type="GO" id="GO:0050511">
    <property type="term" value="F:undecaprenyldiphospho-muramoylpentapeptide beta-N-acetylglucosaminyltransferase activity"/>
    <property type="evidence" value="ECO:0007669"/>
    <property type="project" value="InterPro"/>
</dbReference>
<organism evidence="12">
    <name type="scientific">hydrothermal vent metagenome</name>
    <dbReference type="NCBI Taxonomy" id="652676"/>
    <lineage>
        <taxon>unclassified sequences</taxon>
        <taxon>metagenomes</taxon>
        <taxon>ecological metagenomes</taxon>
    </lineage>
</organism>
<keyword evidence="1" id="KW-1003">Cell membrane</keyword>
<evidence type="ECO:0000259" key="10">
    <source>
        <dbReference type="Pfam" id="PF03033"/>
    </source>
</evidence>
<name>A0A3B0VWS4_9ZZZZ</name>
<keyword evidence="9" id="KW-0961">Cell wall biogenesis/degradation</keyword>
<dbReference type="InterPro" id="IPR007235">
    <property type="entry name" value="Glyco_trans_28_C"/>
</dbReference>
<feature type="domain" description="Glycosyl transferase family 28 C-terminal" evidence="11">
    <location>
        <begin position="177"/>
        <end position="335"/>
    </location>
</feature>
<evidence type="ECO:0000256" key="7">
    <source>
        <dbReference type="ARBA" id="ARBA00023136"/>
    </source>
</evidence>
<keyword evidence="6" id="KW-0573">Peptidoglycan synthesis</keyword>
<dbReference type="EMBL" id="UOEW01000302">
    <property type="protein sequence ID" value="VAW41339.1"/>
    <property type="molecule type" value="Genomic_DNA"/>
</dbReference>
<evidence type="ECO:0000256" key="6">
    <source>
        <dbReference type="ARBA" id="ARBA00022984"/>
    </source>
</evidence>
<evidence type="ECO:0000256" key="2">
    <source>
        <dbReference type="ARBA" id="ARBA00022618"/>
    </source>
</evidence>
<protein>
    <submittedName>
        <fullName evidence="12">UDP-N-acetylglucosamine--N-acetylmuramyl-(Pentapeptide) pyrophosphoryl-undecaprenol N-acetylglucosamine transferase</fullName>
        <ecNumber evidence="12">2.4.1.227</ecNumber>
    </submittedName>
</protein>
<keyword evidence="2" id="KW-0132">Cell division</keyword>
<dbReference type="AlphaFoldDB" id="A0A3B0VWS4"/>
<sequence>MKVAIMAGGTGGHIFPGLAVANELDKQGIKVVWLGAIGGMEEKLVKQHGIPIKLLAIKALRGKGLKGLMTMPLKLFSATRAATKFFQQEQVNAVISMGGYVAGPGGLAAKLKGIPLLVHEQNSKFGMTNKYLSKWANKVLTGFNLNGLYNSQWVGNPVREEIENHSKFENKSSRINILIIGGSLGANSLNVRVPELLNPLLKAGKIAVVHQCGKNHKDKTMQQYQASNKLKVVEFINNMVDAYSWADFVIARAGALTIAEINATGLAAILIPYPHAVDNHQTLNAKNIVDHNAGYIWQEKQDIAKLDKLILDFVTNKKLRQAMAVNSKKLHKQNAALKVAEICLEIAK</sequence>
<evidence type="ECO:0000259" key="11">
    <source>
        <dbReference type="Pfam" id="PF04101"/>
    </source>
</evidence>
<dbReference type="GO" id="GO:0071555">
    <property type="term" value="P:cell wall organization"/>
    <property type="evidence" value="ECO:0007669"/>
    <property type="project" value="UniProtKB-KW"/>
</dbReference>
<reference evidence="12" key="1">
    <citation type="submission" date="2018-06" db="EMBL/GenBank/DDBJ databases">
        <authorList>
            <person name="Zhirakovskaya E."/>
        </authorList>
    </citation>
    <scope>NUCLEOTIDE SEQUENCE</scope>
</reference>
<evidence type="ECO:0000256" key="9">
    <source>
        <dbReference type="ARBA" id="ARBA00023316"/>
    </source>
</evidence>
<dbReference type="GO" id="GO:0005975">
    <property type="term" value="P:carbohydrate metabolic process"/>
    <property type="evidence" value="ECO:0007669"/>
    <property type="project" value="InterPro"/>
</dbReference>
<evidence type="ECO:0000313" key="12">
    <source>
        <dbReference type="EMBL" id="VAW41339.1"/>
    </source>
</evidence>
<accession>A0A3B0VWS4</accession>
<evidence type="ECO:0000256" key="3">
    <source>
        <dbReference type="ARBA" id="ARBA00022676"/>
    </source>
</evidence>
<keyword evidence="3 12" id="KW-0328">Glycosyltransferase</keyword>
<evidence type="ECO:0000256" key="5">
    <source>
        <dbReference type="ARBA" id="ARBA00022960"/>
    </source>
</evidence>
<keyword evidence="4 12" id="KW-0808">Transferase</keyword>
<dbReference type="SUPFAM" id="SSF53756">
    <property type="entry name" value="UDP-Glycosyltransferase/glycogen phosphorylase"/>
    <property type="match status" value="1"/>
</dbReference>
<feature type="domain" description="Glycosyltransferase family 28 N-terminal" evidence="10">
    <location>
        <begin position="3"/>
        <end position="140"/>
    </location>
</feature>
<evidence type="ECO:0000256" key="4">
    <source>
        <dbReference type="ARBA" id="ARBA00022679"/>
    </source>
</evidence>
<dbReference type="InterPro" id="IPR006009">
    <property type="entry name" value="GlcNAc_MurG"/>
</dbReference>
<keyword evidence="8" id="KW-0131">Cell cycle</keyword>
<dbReference type="CDD" id="cd03785">
    <property type="entry name" value="GT28_MurG"/>
    <property type="match status" value="1"/>
</dbReference>
<proteinExistence type="inferred from homology"/>
<evidence type="ECO:0000256" key="1">
    <source>
        <dbReference type="ARBA" id="ARBA00022475"/>
    </source>
</evidence>
<dbReference type="Pfam" id="PF04101">
    <property type="entry name" value="Glyco_tran_28_C"/>
    <property type="match status" value="1"/>
</dbReference>
<gene>
    <name evidence="12" type="ORF">MNBD_GAMMA01-1513</name>
</gene>
<dbReference type="PANTHER" id="PTHR21015">
    <property type="entry name" value="UDP-N-ACETYLGLUCOSAMINE--N-ACETYLMURAMYL-(PENTAPEPTIDE) PYROPHOSPHORYL-UNDECAPRENOL N-ACETYLGLUCOSAMINE TRANSFERASE 1"/>
    <property type="match status" value="1"/>
</dbReference>
<dbReference type="GO" id="GO:0008360">
    <property type="term" value="P:regulation of cell shape"/>
    <property type="evidence" value="ECO:0007669"/>
    <property type="project" value="UniProtKB-KW"/>
</dbReference>
<dbReference type="GO" id="GO:0051301">
    <property type="term" value="P:cell division"/>
    <property type="evidence" value="ECO:0007669"/>
    <property type="project" value="UniProtKB-KW"/>
</dbReference>
<dbReference type="PANTHER" id="PTHR21015:SF22">
    <property type="entry name" value="GLYCOSYLTRANSFERASE"/>
    <property type="match status" value="1"/>
</dbReference>
<evidence type="ECO:0000256" key="8">
    <source>
        <dbReference type="ARBA" id="ARBA00023306"/>
    </source>
</evidence>
<dbReference type="InterPro" id="IPR004276">
    <property type="entry name" value="GlycoTrans_28_N"/>
</dbReference>
<keyword evidence="5" id="KW-0133">Cell shape</keyword>
<dbReference type="GO" id="GO:0009252">
    <property type="term" value="P:peptidoglycan biosynthetic process"/>
    <property type="evidence" value="ECO:0007669"/>
    <property type="project" value="UniProtKB-KW"/>
</dbReference>